<dbReference type="EC" id="6.3.1.20" evidence="3"/>
<sequence>MTLIQMNHVCDLKPYFYYALEQYALDYLLKKNKEESYFFIWKIKGVVVGKNQIIENEVNLEYLKNNNLALFRRPTGGGCVYNDPQTPLFSMIVPRSDNFNFKPYLLKIVTLLNKLGLNASFSGRNDILLEGKKISGNAFRQTKNGMVTHGTLLYNCDFNTMVNVITPNDQKLISKGIKSVRSRVVNIKNYLPSGMTQDDLMQYLIQGLTIKTYYLSQKEEVLLTKKALRYSSSEFLFQTQPHHTKILKKRFSWGNLEIFLDLRFGKIEDIYLIGDFFHKEDNLFLFCQSFKGTSYQTKSLKEVLLKQDIKDYIFNATNEDFLMLLQEGILEEQLSY</sequence>
<dbReference type="InterPro" id="IPR019491">
    <property type="entry name" value="Lipoate_protein_ligase_C"/>
</dbReference>
<keyword evidence="6" id="KW-0067">ATP-binding</keyword>
<protein>
    <recommendedName>
        <fullName evidence="3">lipoate--protein ligase</fullName>
        <ecNumber evidence="3">6.3.1.20</ecNumber>
    </recommendedName>
</protein>
<dbReference type="Gene3D" id="3.30.390.50">
    <property type="entry name" value="CO dehydrogenase flavoprotein, C-terminal domain"/>
    <property type="match status" value="1"/>
</dbReference>
<feature type="domain" description="BPL/LPL catalytic" evidence="8">
    <location>
        <begin position="30"/>
        <end position="216"/>
    </location>
</feature>
<keyword evidence="4 9" id="KW-0436">Ligase</keyword>
<dbReference type="PANTHER" id="PTHR12561:SF3">
    <property type="entry name" value="LIPOYLTRANSFERASE 1, MITOCHONDRIAL"/>
    <property type="match status" value="1"/>
</dbReference>
<reference evidence="9" key="1">
    <citation type="submission" date="2021-04" db="EMBL/GenBank/DDBJ databases">
        <title>Draft genome sequence of StrPh-CL8, a phytoplasma strain causing strawberry phyllody in Chile.</title>
        <authorList>
            <person name="Cui W."/>
            <person name="Zamorano A."/>
            <person name="Fiore N."/>
        </authorList>
    </citation>
    <scope>NUCLEOTIDE SEQUENCE [LARGE SCALE GENOMIC DNA]</scope>
    <source>
        <strain evidence="9">StrPh-Cl</strain>
    </source>
</reference>
<dbReference type="CDD" id="cd16443">
    <property type="entry name" value="LplA"/>
    <property type="match status" value="1"/>
</dbReference>
<comment type="pathway">
    <text evidence="1">Protein modification; protein lipoylation via exogenous pathway; protein N(6)-(lipoyl)lysine from lipoate: step 2/2.</text>
</comment>
<keyword evidence="5" id="KW-0547">Nucleotide-binding</keyword>
<dbReference type="EMBL" id="JAGVRH010000007">
    <property type="protein sequence ID" value="MBS2126506.1"/>
    <property type="molecule type" value="Genomic_DNA"/>
</dbReference>
<evidence type="ECO:0000256" key="5">
    <source>
        <dbReference type="ARBA" id="ARBA00022741"/>
    </source>
</evidence>
<proteinExistence type="predicted"/>
<dbReference type="RefSeq" id="WP_212331884.1">
    <property type="nucleotide sequence ID" value="NZ_JAGVRH010000007.1"/>
</dbReference>
<evidence type="ECO:0000256" key="1">
    <source>
        <dbReference type="ARBA" id="ARBA00005085"/>
    </source>
</evidence>
<accession>A0ABS5K3K6</accession>
<evidence type="ECO:0000313" key="9">
    <source>
        <dbReference type="EMBL" id="MBS2126506.1"/>
    </source>
</evidence>
<dbReference type="InterPro" id="IPR045864">
    <property type="entry name" value="aa-tRNA-synth_II/BPL/LPL"/>
</dbReference>
<comment type="catalytic activity">
    <reaction evidence="7">
        <text>L-lysyl-[lipoyl-carrier protein] + (R)-lipoate + ATP = N(6)-[(R)-lipoyl]-L-lysyl-[lipoyl-carrier protein] + AMP + diphosphate + H(+)</text>
        <dbReference type="Rhea" id="RHEA:49288"/>
        <dbReference type="Rhea" id="RHEA-COMP:10500"/>
        <dbReference type="Rhea" id="RHEA-COMP:10502"/>
        <dbReference type="ChEBI" id="CHEBI:15378"/>
        <dbReference type="ChEBI" id="CHEBI:29969"/>
        <dbReference type="ChEBI" id="CHEBI:30616"/>
        <dbReference type="ChEBI" id="CHEBI:33019"/>
        <dbReference type="ChEBI" id="CHEBI:83088"/>
        <dbReference type="ChEBI" id="CHEBI:83099"/>
        <dbReference type="ChEBI" id="CHEBI:456215"/>
        <dbReference type="EC" id="6.3.1.20"/>
    </reaction>
</comment>
<evidence type="ECO:0000256" key="6">
    <source>
        <dbReference type="ARBA" id="ARBA00022840"/>
    </source>
</evidence>
<keyword evidence="10" id="KW-1185">Reference proteome</keyword>
<organism evidence="9 10">
    <name type="scientific">'Fragaria x ananassa' phyllody phytoplasma</name>
    <dbReference type="NCBI Taxonomy" id="2358428"/>
    <lineage>
        <taxon>Bacteria</taxon>
        <taxon>Bacillati</taxon>
        <taxon>Mycoplasmatota</taxon>
        <taxon>Mollicutes</taxon>
        <taxon>Acholeplasmatales</taxon>
        <taxon>Acholeplasmataceae</taxon>
        <taxon>Candidatus Phytoplasma</taxon>
        <taxon>16SrXIII (Mexican periwinkle virescence group)</taxon>
    </lineage>
</organism>
<comment type="pathway">
    <text evidence="2">Protein modification; protein lipoylation via exogenous pathway; protein N(6)-(lipoyl)lysine from lipoate: step 1/2.</text>
</comment>
<evidence type="ECO:0000256" key="3">
    <source>
        <dbReference type="ARBA" id="ARBA00012367"/>
    </source>
</evidence>
<dbReference type="Proteomes" id="UP000811481">
    <property type="component" value="Unassembled WGS sequence"/>
</dbReference>
<evidence type="ECO:0000256" key="2">
    <source>
        <dbReference type="ARBA" id="ARBA00005124"/>
    </source>
</evidence>
<evidence type="ECO:0000256" key="4">
    <source>
        <dbReference type="ARBA" id="ARBA00022598"/>
    </source>
</evidence>
<gene>
    <name evidence="9" type="ORF">J8J04_02280</name>
</gene>
<evidence type="ECO:0000259" key="8">
    <source>
        <dbReference type="PROSITE" id="PS51733"/>
    </source>
</evidence>
<dbReference type="GO" id="GO:0016979">
    <property type="term" value="F:lipoate-protein ligase activity"/>
    <property type="evidence" value="ECO:0007669"/>
    <property type="project" value="UniProtKB-EC"/>
</dbReference>
<dbReference type="InterPro" id="IPR004143">
    <property type="entry name" value="BPL_LPL_catalytic"/>
</dbReference>
<dbReference type="Pfam" id="PF21948">
    <property type="entry name" value="LplA-B_cat"/>
    <property type="match status" value="1"/>
</dbReference>
<dbReference type="Pfam" id="PF10437">
    <property type="entry name" value="Lip_prot_lig_C"/>
    <property type="match status" value="1"/>
</dbReference>
<dbReference type="Gene3D" id="3.30.930.10">
    <property type="entry name" value="Bira Bifunctional Protein, Domain 2"/>
    <property type="match status" value="1"/>
</dbReference>
<dbReference type="InterPro" id="IPR004562">
    <property type="entry name" value="LipoylTrfase_LipoateP_Ligase"/>
</dbReference>
<name>A0ABS5K3K6_9MOLU</name>
<dbReference type="SUPFAM" id="SSF82649">
    <property type="entry name" value="SufE/NifU"/>
    <property type="match status" value="1"/>
</dbReference>
<evidence type="ECO:0000256" key="7">
    <source>
        <dbReference type="ARBA" id="ARBA00048037"/>
    </source>
</evidence>
<evidence type="ECO:0000313" key="10">
    <source>
        <dbReference type="Proteomes" id="UP000811481"/>
    </source>
</evidence>
<dbReference type="PANTHER" id="PTHR12561">
    <property type="entry name" value="LIPOATE-PROTEIN LIGASE"/>
    <property type="match status" value="1"/>
</dbReference>
<dbReference type="SUPFAM" id="SSF55681">
    <property type="entry name" value="Class II aaRS and biotin synthetases"/>
    <property type="match status" value="1"/>
</dbReference>
<dbReference type="NCBIfam" id="TIGR00545">
    <property type="entry name" value="lipoyltrans"/>
    <property type="match status" value="1"/>
</dbReference>
<comment type="caution">
    <text evidence="9">The sequence shown here is derived from an EMBL/GenBank/DDBJ whole genome shotgun (WGS) entry which is preliminary data.</text>
</comment>
<dbReference type="PROSITE" id="PS51733">
    <property type="entry name" value="BPL_LPL_CATALYTIC"/>
    <property type="match status" value="1"/>
</dbReference>